<protein>
    <recommendedName>
        <fullName evidence="9">POTRA domain-containing protein</fullName>
    </recommendedName>
</protein>
<sequence>MKRYKPHRRLRPKRARLKKIFQNKVFWYGALGALAFVGVLYGIFFTPLFRIENIEIESNEKISTEDLRRVVEANLSRRVLFFSLNHFLLLDKEVAGAAIEQAFPEAESVAVEKRFPDGVLIRVQERQGIAVWCQQRTLQVQSEDSEEETTRPIRQCFALDEHGVIFEERESEREVIFSAENGEAALGDIVVDPVTLERTRQFQKGVDAFPLFSQVGLRVLSMHIVSKERVHAKISEGWEIYMNPEEKVDWQIAKAKLVLEQEVPFQRRPFLEYLDLRFGDQVYIKYR</sequence>
<evidence type="ECO:0000256" key="5">
    <source>
        <dbReference type="ARBA" id="ARBA00022989"/>
    </source>
</evidence>
<evidence type="ECO:0000256" key="1">
    <source>
        <dbReference type="ARBA" id="ARBA00004370"/>
    </source>
</evidence>
<evidence type="ECO:0000256" key="7">
    <source>
        <dbReference type="ARBA" id="ARBA00023306"/>
    </source>
</evidence>
<name>A0A837IMR5_9BACT</name>
<dbReference type="GO" id="GO:0051301">
    <property type="term" value="P:cell division"/>
    <property type="evidence" value="ECO:0007669"/>
    <property type="project" value="UniProtKB-KW"/>
</dbReference>
<dbReference type="AlphaFoldDB" id="A0A837IMR5"/>
<dbReference type="InterPro" id="IPR050487">
    <property type="entry name" value="FtsQ_DivIB"/>
</dbReference>
<feature type="transmembrane region" description="Helical" evidence="8">
    <location>
        <begin position="25"/>
        <end position="49"/>
    </location>
</feature>
<dbReference type="GO" id="GO:0005886">
    <property type="term" value="C:plasma membrane"/>
    <property type="evidence" value="ECO:0007669"/>
    <property type="project" value="TreeGrafter"/>
</dbReference>
<dbReference type="PANTHER" id="PTHR37820:SF1">
    <property type="entry name" value="CELL DIVISION PROTEIN FTSQ"/>
    <property type="match status" value="1"/>
</dbReference>
<evidence type="ECO:0000256" key="4">
    <source>
        <dbReference type="ARBA" id="ARBA00022692"/>
    </source>
</evidence>
<dbReference type="PROSITE" id="PS51779">
    <property type="entry name" value="POTRA"/>
    <property type="match status" value="1"/>
</dbReference>
<feature type="domain" description="POTRA" evidence="9">
    <location>
        <begin position="49"/>
        <end position="126"/>
    </location>
</feature>
<accession>A0A837IMR5</accession>
<dbReference type="Pfam" id="PF08478">
    <property type="entry name" value="POTRA_1"/>
    <property type="match status" value="1"/>
</dbReference>
<dbReference type="InterPro" id="IPR034746">
    <property type="entry name" value="POTRA"/>
</dbReference>
<dbReference type="InterPro" id="IPR013685">
    <property type="entry name" value="POTRA_FtsQ_type"/>
</dbReference>
<dbReference type="PANTHER" id="PTHR37820">
    <property type="entry name" value="CELL DIVISION PROTEIN DIVIB"/>
    <property type="match status" value="1"/>
</dbReference>
<keyword evidence="3" id="KW-0132">Cell division</keyword>
<keyword evidence="4 8" id="KW-0812">Transmembrane</keyword>
<evidence type="ECO:0000256" key="8">
    <source>
        <dbReference type="SAM" id="Phobius"/>
    </source>
</evidence>
<evidence type="ECO:0000256" key="3">
    <source>
        <dbReference type="ARBA" id="ARBA00022618"/>
    </source>
</evidence>
<dbReference type="Gene3D" id="3.10.20.310">
    <property type="entry name" value="membrane protein fhac"/>
    <property type="match status" value="1"/>
</dbReference>
<comment type="caution">
    <text evidence="10">The sequence shown here is derived from an EMBL/GenBank/DDBJ whole genome shotgun (WGS) entry which is preliminary data.</text>
</comment>
<evidence type="ECO:0000313" key="11">
    <source>
        <dbReference type="Proteomes" id="UP000034462"/>
    </source>
</evidence>
<dbReference type="EMBL" id="LCPH01000002">
    <property type="protein sequence ID" value="KKU93294.1"/>
    <property type="molecule type" value="Genomic_DNA"/>
</dbReference>
<keyword evidence="7" id="KW-0131">Cell cycle</keyword>
<gene>
    <name evidence="10" type="ORF">UY25_C0002G0018</name>
</gene>
<dbReference type="Proteomes" id="UP000034462">
    <property type="component" value="Unassembled WGS sequence"/>
</dbReference>
<comment type="subcellular location">
    <subcellularLocation>
        <location evidence="1">Membrane</location>
    </subcellularLocation>
</comment>
<keyword evidence="2" id="KW-1003">Cell membrane</keyword>
<evidence type="ECO:0000256" key="6">
    <source>
        <dbReference type="ARBA" id="ARBA00023136"/>
    </source>
</evidence>
<organism evidence="10 11">
    <name type="scientific">Candidatus Yanofskybacteria bacterium GW2011_GWC1_48_11</name>
    <dbReference type="NCBI Taxonomy" id="1619027"/>
    <lineage>
        <taxon>Bacteria</taxon>
        <taxon>Candidatus Yanofskyibacteriota</taxon>
    </lineage>
</organism>
<proteinExistence type="predicted"/>
<reference evidence="10 11" key="1">
    <citation type="journal article" date="2015" name="Nature">
        <title>rRNA introns, odd ribosomes, and small enigmatic genomes across a large radiation of phyla.</title>
        <authorList>
            <person name="Brown C.T."/>
            <person name="Hug L.A."/>
            <person name="Thomas B.C."/>
            <person name="Sharon I."/>
            <person name="Castelle C.J."/>
            <person name="Singh A."/>
            <person name="Wilkins M.J."/>
            <person name="Williams K.H."/>
            <person name="Banfield J.F."/>
        </authorList>
    </citation>
    <scope>NUCLEOTIDE SEQUENCE [LARGE SCALE GENOMIC DNA]</scope>
</reference>
<evidence type="ECO:0000259" key="9">
    <source>
        <dbReference type="PROSITE" id="PS51779"/>
    </source>
</evidence>
<keyword evidence="5 8" id="KW-1133">Transmembrane helix</keyword>
<evidence type="ECO:0000313" key="10">
    <source>
        <dbReference type="EMBL" id="KKU93294.1"/>
    </source>
</evidence>
<evidence type="ECO:0000256" key="2">
    <source>
        <dbReference type="ARBA" id="ARBA00022475"/>
    </source>
</evidence>
<keyword evidence="6 8" id="KW-0472">Membrane</keyword>